<keyword evidence="1" id="KW-1133">Transmembrane helix</keyword>
<dbReference type="Proteomes" id="UP000631521">
    <property type="component" value="Chromosome"/>
</dbReference>
<dbReference type="RefSeq" id="WP_186550890.1">
    <property type="nucleotide sequence ID" value="NZ_CP077091.1"/>
</dbReference>
<dbReference type="KEGG" id="phv:HU739_026510"/>
<name>A0A9E6TH36_9PSED</name>
<organism evidence="2 3">
    <name type="scientific">Pseudomonas hamedanensis</name>
    <dbReference type="NCBI Taxonomy" id="2745504"/>
    <lineage>
        <taxon>Bacteria</taxon>
        <taxon>Pseudomonadati</taxon>
        <taxon>Pseudomonadota</taxon>
        <taxon>Gammaproteobacteria</taxon>
        <taxon>Pseudomonadales</taxon>
        <taxon>Pseudomonadaceae</taxon>
        <taxon>Pseudomonas</taxon>
    </lineage>
</organism>
<protein>
    <submittedName>
        <fullName evidence="2">Uncharacterized protein</fullName>
    </submittedName>
</protein>
<keyword evidence="1" id="KW-0472">Membrane</keyword>
<evidence type="ECO:0000313" key="3">
    <source>
        <dbReference type="Proteomes" id="UP000631521"/>
    </source>
</evidence>
<sequence length="253" mass="28688">MTADLTVPFYLDWKFWSFAVSFAAIVLSQMPPIHLLIRPRRLDVEVHSRIQLMHRVGNANVGLLVGITNSGGRALRIRSMRADITRDGHPFASLPCLSYFETPSSTSSVLFVPFLLQPNESWSHGVGFFNPFDRQTEKNYRSCISRLKADIRHKLDAQPPGSKEWVEADPDAVAPFMEMFTKFFNLEPGEYAVSLTVTAEPGSASYSKKYRFTMFESDTEELRAQSERYKFGTFIAFDDPEVAITIPLTEDTN</sequence>
<dbReference type="AlphaFoldDB" id="A0A9E6TH36"/>
<accession>A0A9E6TH36</accession>
<evidence type="ECO:0000313" key="2">
    <source>
        <dbReference type="EMBL" id="QXI17389.1"/>
    </source>
</evidence>
<proteinExistence type="predicted"/>
<keyword evidence="3" id="KW-1185">Reference proteome</keyword>
<dbReference type="EMBL" id="CP077091">
    <property type="protein sequence ID" value="QXI17389.1"/>
    <property type="molecule type" value="Genomic_DNA"/>
</dbReference>
<reference evidence="2 3" key="1">
    <citation type="journal article" date="2020" name="Microorganisms">
        <title>Reliable Identification of Environmental Pseudomonas Isolates Using the rpoD Gene.</title>
        <authorList>
            <consortium name="The Broad Institute Genome Sequencing Platform"/>
            <person name="Girard L."/>
            <person name="Lood C."/>
            <person name="Rokni-Zadeh H."/>
            <person name="van Noort V."/>
            <person name="Lavigne R."/>
            <person name="De Mot R."/>
        </authorList>
    </citation>
    <scope>NUCLEOTIDE SEQUENCE [LARGE SCALE GENOMIC DNA]</scope>
    <source>
        <strain evidence="2 3">SWRI65</strain>
    </source>
</reference>
<evidence type="ECO:0000256" key="1">
    <source>
        <dbReference type="SAM" id="Phobius"/>
    </source>
</evidence>
<reference evidence="2 3" key="2">
    <citation type="journal article" date="2021" name="Microorganisms">
        <title>The Ever-Expanding Pseudomonas Genus: Description of 43 New Species and Partition of the Pseudomonas putida Group.</title>
        <authorList>
            <person name="Girard L."/>
            <person name="Lood C."/>
            <person name="Hofte M."/>
            <person name="Vandamme P."/>
            <person name="Rokni-Zadeh H."/>
            <person name="van Noort V."/>
            <person name="Lavigne R."/>
            <person name="De Mot R."/>
        </authorList>
    </citation>
    <scope>NUCLEOTIDE SEQUENCE [LARGE SCALE GENOMIC DNA]</scope>
    <source>
        <strain evidence="2 3">SWRI65</strain>
    </source>
</reference>
<feature type="transmembrane region" description="Helical" evidence="1">
    <location>
        <begin position="15"/>
        <end position="37"/>
    </location>
</feature>
<gene>
    <name evidence="2" type="ORF">HU739_026510</name>
</gene>
<keyword evidence="1" id="KW-0812">Transmembrane</keyword>